<dbReference type="OrthoDB" id="167315at2759"/>
<dbReference type="SMART" id="SM00591">
    <property type="entry name" value="RWD"/>
    <property type="match status" value="1"/>
</dbReference>
<sequence length="282" mass="31505">MADDEVQALQGIFCGDGEFEMLPHSDGECRFSICVTCQPQGNTAMDQSADSLKISLQCYLPIGYPHEPPAISLACDSLTKHSANQLQEELHAYANSLVGQPMIMELIYWLQEHEIKSTTKTALAKHQETISGKDSSTPHVAILHIDHMRSRVRYIKTLVSWASELSLIGRLLFLHQLILVMLIGSEDCVKDFLVRLRTQKVDIDSNGRSCKERMMTVLMQGSHPRPSDITSRLGDFQVHECSTSTELEEVFIGAGLLDVYKNAVLPKFPHLHRSSGKSVSNR</sequence>
<dbReference type="GO" id="GO:0033235">
    <property type="term" value="P:positive regulation of protein sumoylation"/>
    <property type="evidence" value="ECO:0007669"/>
    <property type="project" value="InterPro"/>
</dbReference>
<feature type="domain" description="RWD" evidence="6">
    <location>
        <begin position="4"/>
        <end position="117"/>
    </location>
</feature>
<dbReference type="InterPro" id="IPR038840">
    <property type="entry name" value="RWDD3"/>
</dbReference>
<evidence type="ECO:0000256" key="4">
    <source>
        <dbReference type="ARBA" id="ARBA00022490"/>
    </source>
</evidence>
<evidence type="ECO:0000313" key="7">
    <source>
        <dbReference type="EnsemblMetazoa" id="XP_038048838.1"/>
    </source>
</evidence>
<dbReference type="InterPro" id="IPR016135">
    <property type="entry name" value="UBQ-conjugating_enzyme/RWD"/>
</dbReference>
<dbReference type="CDD" id="cd24164">
    <property type="entry name" value="RWDD3_C"/>
    <property type="match status" value="1"/>
</dbReference>
<dbReference type="PANTHER" id="PTHR15628:SF1">
    <property type="entry name" value="RWD DOMAIN-CONTAINING PROTEIN 3"/>
    <property type="match status" value="1"/>
</dbReference>
<dbReference type="GeneID" id="119722669"/>
<keyword evidence="8" id="KW-1185">Reference proteome</keyword>
<comment type="subcellular location">
    <subcellularLocation>
        <location evidence="2">Cytoplasm</location>
    </subcellularLocation>
    <subcellularLocation>
        <location evidence="1">Nucleus</location>
    </subcellularLocation>
</comment>
<dbReference type="GO" id="GO:1902073">
    <property type="term" value="P:positive regulation of hypoxia-inducible factor-1alpha signaling pathway"/>
    <property type="evidence" value="ECO:0007669"/>
    <property type="project" value="InterPro"/>
</dbReference>
<dbReference type="Gene3D" id="3.10.110.10">
    <property type="entry name" value="Ubiquitin Conjugating Enzyme"/>
    <property type="match status" value="1"/>
</dbReference>
<dbReference type="PANTHER" id="PTHR15628">
    <property type="entry name" value="RWD DOMAIN-CONTAINING PROTEIN 3"/>
    <property type="match status" value="1"/>
</dbReference>
<protein>
    <recommendedName>
        <fullName evidence="3">RWD domain-containing protein 3</fullName>
    </recommendedName>
</protein>
<proteinExistence type="predicted"/>
<dbReference type="GO" id="GO:0005737">
    <property type="term" value="C:cytoplasm"/>
    <property type="evidence" value="ECO:0007669"/>
    <property type="project" value="UniProtKB-SubCell"/>
</dbReference>
<dbReference type="PROSITE" id="PS50908">
    <property type="entry name" value="RWD"/>
    <property type="match status" value="1"/>
</dbReference>
<dbReference type="RefSeq" id="XP_038048838.1">
    <property type="nucleotide sequence ID" value="XM_038192910.1"/>
</dbReference>
<keyword evidence="5" id="KW-0539">Nucleus</keyword>
<reference evidence="7" key="1">
    <citation type="submission" date="2022-11" db="UniProtKB">
        <authorList>
            <consortium name="EnsemblMetazoa"/>
        </authorList>
    </citation>
    <scope>IDENTIFICATION</scope>
</reference>
<name>A0A913ZAQ0_PATMI</name>
<dbReference type="GO" id="GO:0010468">
    <property type="term" value="P:regulation of gene expression"/>
    <property type="evidence" value="ECO:0007669"/>
    <property type="project" value="UniProtKB-ARBA"/>
</dbReference>
<evidence type="ECO:0000256" key="3">
    <source>
        <dbReference type="ARBA" id="ARBA00015444"/>
    </source>
</evidence>
<evidence type="ECO:0000256" key="5">
    <source>
        <dbReference type="ARBA" id="ARBA00023242"/>
    </source>
</evidence>
<dbReference type="GO" id="GO:0033554">
    <property type="term" value="P:cellular response to stress"/>
    <property type="evidence" value="ECO:0007669"/>
    <property type="project" value="UniProtKB-ARBA"/>
</dbReference>
<organism evidence="7 8">
    <name type="scientific">Patiria miniata</name>
    <name type="common">Bat star</name>
    <name type="synonym">Asterina miniata</name>
    <dbReference type="NCBI Taxonomy" id="46514"/>
    <lineage>
        <taxon>Eukaryota</taxon>
        <taxon>Metazoa</taxon>
        <taxon>Echinodermata</taxon>
        <taxon>Eleutherozoa</taxon>
        <taxon>Asterozoa</taxon>
        <taxon>Asteroidea</taxon>
        <taxon>Valvatacea</taxon>
        <taxon>Valvatida</taxon>
        <taxon>Asterinidae</taxon>
        <taxon>Patiria</taxon>
    </lineage>
</organism>
<dbReference type="InterPro" id="IPR006575">
    <property type="entry name" value="RWD_dom"/>
</dbReference>
<evidence type="ECO:0000313" key="8">
    <source>
        <dbReference type="Proteomes" id="UP000887568"/>
    </source>
</evidence>
<accession>A0A913ZAQ0</accession>
<dbReference type="OMA" id="GITFRIQ"/>
<dbReference type="SUPFAM" id="SSF54495">
    <property type="entry name" value="UBC-like"/>
    <property type="match status" value="1"/>
</dbReference>
<dbReference type="GO" id="GO:0005634">
    <property type="term" value="C:nucleus"/>
    <property type="evidence" value="ECO:0007669"/>
    <property type="project" value="UniProtKB-SubCell"/>
</dbReference>
<dbReference type="AlphaFoldDB" id="A0A913ZAQ0"/>
<dbReference type="FunFam" id="3.10.110.10:FF:000050">
    <property type="entry name" value="eIF-2-alpha kinase GCN2"/>
    <property type="match status" value="1"/>
</dbReference>
<dbReference type="Proteomes" id="UP000887568">
    <property type="component" value="Unplaced"/>
</dbReference>
<dbReference type="EnsemblMetazoa" id="XM_038192910.1">
    <property type="protein sequence ID" value="XP_038048838.1"/>
    <property type="gene ID" value="LOC119722669"/>
</dbReference>
<dbReference type="CDD" id="cd23819">
    <property type="entry name" value="RWD_RWDD3"/>
    <property type="match status" value="1"/>
</dbReference>
<evidence type="ECO:0000259" key="6">
    <source>
        <dbReference type="PROSITE" id="PS50908"/>
    </source>
</evidence>
<evidence type="ECO:0000256" key="2">
    <source>
        <dbReference type="ARBA" id="ARBA00004496"/>
    </source>
</evidence>
<dbReference type="Pfam" id="PF05773">
    <property type="entry name" value="RWD"/>
    <property type="match status" value="1"/>
</dbReference>
<keyword evidence="4" id="KW-0963">Cytoplasm</keyword>
<evidence type="ECO:0000256" key="1">
    <source>
        <dbReference type="ARBA" id="ARBA00004123"/>
    </source>
</evidence>